<evidence type="ECO:0000313" key="9">
    <source>
        <dbReference type="EMBL" id="RLE06840.1"/>
    </source>
</evidence>
<evidence type="ECO:0000256" key="3">
    <source>
        <dbReference type="ARBA" id="ARBA00022448"/>
    </source>
</evidence>
<organism evidence="9 10">
    <name type="scientific">Aerophobetes bacterium</name>
    <dbReference type="NCBI Taxonomy" id="2030807"/>
    <lineage>
        <taxon>Bacteria</taxon>
        <taxon>Candidatus Aerophobota</taxon>
    </lineage>
</organism>
<evidence type="ECO:0000256" key="4">
    <source>
        <dbReference type="ARBA" id="ARBA00022692"/>
    </source>
</evidence>
<dbReference type="GO" id="GO:0007035">
    <property type="term" value="P:vacuolar acidification"/>
    <property type="evidence" value="ECO:0007669"/>
    <property type="project" value="TreeGrafter"/>
</dbReference>
<feature type="transmembrane region" description="Helical" evidence="8">
    <location>
        <begin position="24"/>
        <end position="54"/>
    </location>
</feature>
<name>A0A662CZT0_UNCAE</name>
<evidence type="ECO:0000256" key="8">
    <source>
        <dbReference type="SAM" id="Phobius"/>
    </source>
</evidence>
<dbReference type="EMBL" id="QMPY01000144">
    <property type="protein sequence ID" value="RLE06840.1"/>
    <property type="molecule type" value="Genomic_DNA"/>
</dbReference>
<evidence type="ECO:0000256" key="7">
    <source>
        <dbReference type="ARBA" id="ARBA00023136"/>
    </source>
</evidence>
<feature type="transmembrane region" description="Helical" evidence="8">
    <location>
        <begin position="255"/>
        <end position="277"/>
    </location>
</feature>
<dbReference type="Proteomes" id="UP000277457">
    <property type="component" value="Unassembled WGS sequence"/>
</dbReference>
<dbReference type="PANTHER" id="PTHR11629:SF63">
    <property type="entry name" value="V-TYPE PROTON ATPASE SUBUNIT A"/>
    <property type="match status" value="1"/>
</dbReference>
<reference evidence="9 10" key="1">
    <citation type="submission" date="2018-06" db="EMBL/GenBank/DDBJ databases">
        <title>Extensive metabolic versatility and redundancy in microbially diverse, dynamic hydrothermal sediments.</title>
        <authorList>
            <person name="Dombrowski N."/>
            <person name="Teske A."/>
            <person name="Baker B.J."/>
        </authorList>
    </citation>
    <scope>NUCLEOTIDE SEQUENCE [LARGE SCALE GENOMIC DNA]</scope>
    <source>
        <strain evidence="9">B7_G13</strain>
    </source>
</reference>
<feature type="transmembrane region" description="Helical" evidence="8">
    <location>
        <begin position="180"/>
        <end position="198"/>
    </location>
</feature>
<keyword evidence="6" id="KW-0406">Ion transport</keyword>
<dbReference type="GO" id="GO:0051117">
    <property type="term" value="F:ATPase binding"/>
    <property type="evidence" value="ECO:0007669"/>
    <property type="project" value="TreeGrafter"/>
</dbReference>
<protein>
    <submittedName>
        <fullName evidence="9">V-type ATP synthase subunit I</fullName>
    </submittedName>
</protein>
<feature type="transmembrane region" description="Helical" evidence="8">
    <location>
        <begin position="66"/>
        <end position="95"/>
    </location>
</feature>
<comment type="caution">
    <text evidence="9">The sequence shown here is derived from an EMBL/GenBank/DDBJ whole genome shotgun (WGS) entry which is preliminary data.</text>
</comment>
<sequence>FKPFEIVTELYGIPRYFEIDPTPFLAPFFAVFLALCLTDGGYGVILALLAYFIPKKVQVGESGKRLFSILFISGLLTIVVGTITGGMFGIQISQLPAFFAPLKRLTLFDPLKQPMVFLVISLALGVVHLLLGIVLAFWEDLRKGDINSAILDHLSWIVLILGVILFGLSKLGVLGKSFTTPGLIMSLSAAIILFLFAGRKSKSLFVRFGKGAFELYGLISLFGDVLSYSRLLALGLATSVIATVVNLIANMASGIPLIGPVCMVIILILGHLGNIAINTLSGFIHTARLQFVEFFGKFYEGGGKNFTPFKQEGKYTIMEK</sequence>
<feature type="transmembrane region" description="Helical" evidence="8">
    <location>
        <begin position="231"/>
        <end position="249"/>
    </location>
</feature>
<dbReference type="Pfam" id="PF01496">
    <property type="entry name" value="V_ATPase_I"/>
    <property type="match status" value="1"/>
</dbReference>
<feature type="non-terminal residue" evidence="9">
    <location>
        <position position="1"/>
    </location>
</feature>
<comment type="similarity">
    <text evidence="2">Belongs to the V-ATPase 116 kDa subunit family.</text>
</comment>
<gene>
    <name evidence="9" type="ORF">DRZ78_04000</name>
</gene>
<dbReference type="AlphaFoldDB" id="A0A662CZT0"/>
<feature type="transmembrane region" description="Helical" evidence="8">
    <location>
        <begin position="115"/>
        <end position="138"/>
    </location>
</feature>
<comment type="subcellular location">
    <subcellularLocation>
        <location evidence="1">Membrane</location>
        <topology evidence="1">Multi-pass membrane protein</topology>
    </subcellularLocation>
</comment>
<keyword evidence="5 8" id="KW-1133">Transmembrane helix</keyword>
<proteinExistence type="inferred from homology"/>
<keyword evidence="7 8" id="KW-0472">Membrane</keyword>
<feature type="transmembrane region" description="Helical" evidence="8">
    <location>
        <begin position="150"/>
        <end position="168"/>
    </location>
</feature>
<dbReference type="GO" id="GO:0033179">
    <property type="term" value="C:proton-transporting V-type ATPase, V0 domain"/>
    <property type="evidence" value="ECO:0007669"/>
    <property type="project" value="InterPro"/>
</dbReference>
<evidence type="ECO:0000256" key="5">
    <source>
        <dbReference type="ARBA" id="ARBA00022989"/>
    </source>
</evidence>
<evidence type="ECO:0000256" key="1">
    <source>
        <dbReference type="ARBA" id="ARBA00004141"/>
    </source>
</evidence>
<evidence type="ECO:0000313" key="10">
    <source>
        <dbReference type="Proteomes" id="UP000277457"/>
    </source>
</evidence>
<dbReference type="PANTHER" id="PTHR11629">
    <property type="entry name" value="VACUOLAR PROTON ATPASES"/>
    <property type="match status" value="1"/>
</dbReference>
<dbReference type="GO" id="GO:0016471">
    <property type="term" value="C:vacuolar proton-transporting V-type ATPase complex"/>
    <property type="evidence" value="ECO:0007669"/>
    <property type="project" value="TreeGrafter"/>
</dbReference>
<evidence type="ECO:0000256" key="2">
    <source>
        <dbReference type="ARBA" id="ARBA00009904"/>
    </source>
</evidence>
<keyword evidence="3" id="KW-0813">Transport</keyword>
<accession>A0A662CZT0</accession>
<keyword evidence="4 8" id="KW-0812">Transmembrane</keyword>
<dbReference type="GO" id="GO:0046961">
    <property type="term" value="F:proton-transporting ATPase activity, rotational mechanism"/>
    <property type="evidence" value="ECO:0007669"/>
    <property type="project" value="InterPro"/>
</dbReference>
<evidence type="ECO:0000256" key="6">
    <source>
        <dbReference type="ARBA" id="ARBA00023065"/>
    </source>
</evidence>
<dbReference type="InterPro" id="IPR002490">
    <property type="entry name" value="V-ATPase_116kDa_su"/>
</dbReference>